<keyword evidence="5 8" id="KW-0689">Ribosomal protein</keyword>
<accession>A0ABQ7JVD4</accession>
<dbReference type="InterPro" id="IPR013005">
    <property type="entry name" value="Ribosomal_uL4-like"/>
</dbReference>
<dbReference type="Proteomes" id="UP001194696">
    <property type="component" value="Unassembled WGS sequence"/>
</dbReference>
<feature type="compositionally biased region" description="Basic residues" evidence="9">
    <location>
        <begin position="245"/>
        <end position="257"/>
    </location>
</feature>
<dbReference type="Pfam" id="PF00297">
    <property type="entry name" value="Ribosomal_L3"/>
    <property type="match status" value="1"/>
</dbReference>
<dbReference type="InterPro" id="IPR009000">
    <property type="entry name" value="Transl_B-barrel_sf"/>
</dbReference>
<dbReference type="Pfam" id="PF00573">
    <property type="entry name" value="Ribosomal_L4"/>
    <property type="match status" value="1"/>
</dbReference>
<dbReference type="Gene3D" id="2.40.30.10">
    <property type="entry name" value="Translation factors"/>
    <property type="match status" value="1"/>
</dbReference>
<dbReference type="HAMAP" id="MF_01325_B">
    <property type="entry name" value="Ribosomal_uL3_B"/>
    <property type="match status" value="1"/>
</dbReference>
<evidence type="ECO:0000256" key="9">
    <source>
        <dbReference type="SAM" id="MobiDB-lite"/>
    </source>
</evidence>
<proteinExistence type="inferred from homology"/>
<sequence length="393" mass="43112">MSLGLLGRKVAMTRIFTPEGVSIPVTVVNVSSNRVTQIKTVASDGYTAVQLAFGERRASRVTKPLQGHFAKAGVEAGQFLQEFRTNETQATALSIGKVLGTELFEVGQKIDVCGRSIGKGYAGTIKRYNFSSGRASHGNSRSHNVPGSIGQAQDPGRVFPGKRMTGHMGDRRVTTQNLEIVRIDVERQLLFLLNEAGQDAVGINASDSVFGRAYNEALIHQVVVAYQANARSGNRAQKDREQVKHSTRKPWRQKGTGRARAGMTSSPLWRGGGRIFPNSPEENFTHKVNKKMFRAGLCSIFSQLVREGRLSLVEEITLEAPKTKLLARKFQSMGLESVLVITDNVDENLYLASRNLPNVAIVEPRYADPLSLIHFKNILVTKAGLAQIEELLS</sequence>
<dbReference type="Gene3D" id="3.30.160.810">
    <property type="match status" value="1"/>
</dbReference>
<keyword evidence="3" id="KW-0699">rRNA-binding</keyword>
<comment type="similarity">
    <text evidence="1 8">Belongs to the universal ribosomal protein uL3 family.</text>
</comment>
<keyword evidence="6 8" id="KW-0687">Ribonucleoprotein</keyword>
<feature type="region of interest" description="Disordered" evidence="9">
    <location>
        <begin position="133"/>
        <end position="157"/>
    </location>
</feature>
<gene>
    <name evidence="10" type="primary">YML6</name>
    <name evidence="10" type="ORF">BGZ96_009955</name>
</gene>
<dbReference type="GO" id="GO:0005840">
    <property type="term" value="C:ribosome"/>
    <property type="evidence" value="ECO:0007669"/>
    <property type="project" value="UniProtKB-KW"/>
</dbReference>
<dbReference type="HAMAP" id="MF_01328_B">
    <property type="entry name" value="Ribosomal_uL4_B"/>
    <property type="match status" value="1"/>
</dbReference>
<evidence type="ECO:0000313" key="11">
    <source>
        <dbReference type="Proteomes" id="UP001194696"/>
    </source>
</evidence>
<dbReference type="PANTHER" id="PTHR11229:SF16">
    <property type="entry name" value="LARGE RIBOSOMAL SUBUNIT PROTEIN UL3C"/>
    <property type="match status" value="1"/>
</dbReference>
<evidence type="ECO:0000256" key="6">
    <source>
        <dbReference type="ARBA" id="ARBA00023274"/>
    </source>
</evidence>
<dbReference type="PROSITE" id="PS00474">
    <property type="entry name" value="RIBOSOMAL_L3"/>
    <property type="match status" value="1"/>
</dbReference>
<dbReference type="SUPFAM" id="SSF52166">
    <property type="entry name" value="Ribosomal protein L4"/>
    <property type="match status" value="1"/>
</dbReference>
<evidence type="ECO:0000256" key="7">
    <source>
        <dbReference type="ARBA" id="ARBA00035213"/>
    </source>
</evidence>
<dbReference type="InterPro" id="IPR019926">
    <property type="entry name" value="Ribosomal_uL3_CS"/>
</dbReference>
<dbReference type="SUPFAM" id="SSF50447">
    <property type="entry name" value="Translation proteins"/>
    <property type="match status" value="1"/>
</dbReference>
<comment type="similarity">
    <text evidence="2">Belongs to the universal ribosomal protein uL4 family.</text>
</comment>
<dbReference type="NCBIfam" id="TIGR03625">
    <property type="entry name" value="L3_bact"/>
    <property type="match status" value="1"/>
</dbReference>
<protein>
    <recommendedName>
        <fullName evidence="7">Large ribosomal subunit protein uL3c</fullName>
    </recommendedName>
</protein>
<evidence type="ECO:0000256" key="4">
    <source>
        <dbReference type="ARBA" id="ARBA00022884"/>
    </source>
</evidence>
<feature type="compositionally biased region" description="Polar residues" evidence="9">
    <location>
        <begin position="133"/>
        <end position="145"/>
    </location>
</feature>
<keyword evidence="4" id="KW-0694">RNA-binding</keyword>
<dbReference type="NCBIfam" id="TIGR03953">
    <property type="entry name" value="rplD_bact"/>
    <property type="match status" value="1"/>
</dbReference>
<evidence type="ECO:0000256" key="1">
    <source>
        <dbReference type="ARBA" id="ARBA00006540"/>
    </source>
</evidence>
<dbReference type="InterPro" id="IPR023574">
    <property type="entry name" value="Ribosomal_uL4_dom_sf"/>
</dbReference>
<dbReference type="Gene3D" id="3.40.1370.10">
    <property type="match status" value="1"/>
</dbReference>
<keyword evidence="11" id="KW-1185">Reference proteome</keyword>
<dbReference type="EMBL" id="JAAAIM010000626">
    <property type="protein sequence ID" value="KAG0285858.1"/>
    <property type="molecule type" value="Genomic_DNA"/>
</dbReference>
<evidence type="ECO:0000313" key="10">
    <source>
        <dbReference type="EMBL" id="KAG0285858.1"/>
    </source>
</evidence>
<comment type="caution">
    <text evidence="10">The sequence shown here is derived from an EMBL/GenBank/DDBJ whole genome shotgun (WGS) entry which is preliminary data.</text>
</comment>
<feature type="region of interest" description="Disordered" evidence="9">
    <location>
        <begin position="232"/>
        <end position="264"/>
    </location>
</feature>
<dbReference type="InterPro" id="IPR019927">
    <property type="entry name" value="Ribosomal_uL3_bac/org-type"/>
</dbReference>
<name>A0ABQ7JVD4_9FUNG</name>
<dbReference type="InterPro" id="IPR002136">
    <property type="entry name" value="Ribosomal_uL4"/>
</dbReference>
<reference evidence="10 11" key="1">
    <citation type="journal article" date="2020" name="Fungal Divers.">
        <title>Resolving the Mortierellaceae phylogeny through synthesis of multi-gene phylogenetics and phylogenomics.</title>
        <authorList>
            <person name="Vandepol N."/>
            <person name="Liber J."/>
            <person name="Desiro A."/>
            <person name="Na H."/>
            <person name="Kennedy M."/>
            <person name="Barry K."/>
            <person name="Grigoriev I.V."/>
            <person name="Miller A.N."/>
            <person name="O'Donnell K."/>
            <person name="Stajich J.E."/>
            <person name="Bonito G."/>
        </authorList>
    </citation>
    <scope>NUCLEOTIDE SEQUENCE [LARGE SCALE GENOMIC DNA]</scope>
    <source>
        <strain evidence="10 11">AD045</strain>
    </source>
</reference>
<evidence type="ECO:0000256" key="3">
    <source>
        <dbReference type="ARBA" id="ARBA00022730"/>
    </source>
</evidence>
<evidence type="ECO:0000256" key="8">
    <source>
        <dbReference type="RuleBase" id="RU003905"/>
    </source>
</evidence>
<dbReference type="PANTHER" id="PTHR11229">
    <property type="entry name" value="50S RIBOSOMAL PROTEIN L3"/>
    <property type="match status" value="1"/>
</dbReference>
<dbReference type="InterPro" id="IPR000597">
    <property type="entry name" value="Ribosomal_uL3"/>
</dbReference>
<evidence type="ECO:0000256" key="5">
    <source>
        <dbReference type="ARBA" id="ARBA00022980"/>
    </source>
</evidence>
<organism evidence="10 11">
    <name type="scientific">Linnemannia gamsii</name>
    <dbReference type="NCBI Taxonomy" id="64522"/>
    <lineage>
        <taxon>Eukaryota</taxon>
        <taxon>Fungi</taxon>
        <taxon>Fungi incertae sedis</taxon>
        <taxon>Mucoromycota</taxon>
        <taxon>Mortierellomycotina</taxon>
        <taxon>Mortierellomycetes</taxon>
        <taxon>Mortierellales</taxon>
        <taxon>Mortierellaceae</taxon>
        <taxon>Linnemannia</taxon>
    </lineage>
</organism>
<evidence type="ECO:0000256" key="2">
    <source>
        <dbReference type="ARBA" id="ARBA00010528"/>
    </source>
</evidence>